<dbReference type="Proteomes" id="UP000617145">
    <property type="component" value="Unassembled WGS sequence"/>
</dbReference>
<reference evidence="3" key="1">
    <citation type="journal article" date="2014" name="Int. J. Syst. Evol. Microbiol.">
        <title>Complete genome sequence of Corynebacterium casei LMG S-19264T (=DSM 44701T), isolated from a smear-ripened cheese.</title>
        <authorList>
            <consortium name="US DOE Joint Genome Institute (JGI-PGF)"/>
            <person name="Walter F."/>
            <person name="Albersmeier A."/>
            <person name="Kalinowski J."/>
            <person name="Ruckert C."/>
        </authorList>
    </citation>
    <scope>NUCLEOTIDE SEQUENCE</scope>
    <source>
        <strain evidence="3">CGMCC 1.15762</strain>
    </source>
</reference>
<feature type="domain" description="Chitin-binding type-2" evidence="2">
    <location>
        <begin position="20"/>
        <end position="49"/>
    </location>
</feature>
<keyword evidence="1" id="KW-0732">Signal</keyword>
<evidence type="ECO:0000313" key="4">
    <source>
        <dbReference type="Proteomes" id="UP000617145"/>
    </source>
</evidence>
<evidence type="ECO:0000313" key="3">
    <source>
        <dbReference type="EMBL" id="GGG74615.1"/>
    </source>
</evidence>
<organism evidence="3 4">
    <name type="scientific">Salipiger pallidus</name>
    <dbReference type="NCBI Taxonomy" id="1775170"/>
    <lineage>
        <taxon>Bacteria</taxon>
        <taxon>Pseudomonadati</taxon>
        <taxon>Pseudomonadota</taxon>
        <taxon>Alphaproteobacteria</taxon>
        <taxon>Rhodobacterales</taxon>
        <taxon>Roseobacteraceae</taxon>
        <taxon>Salipiger</taxon>
    </lineage>
</organism>
<proteinExistence type="predicted"/>
<feature type="chain" id="PRO_5035231989" description="Chitin-binding type-2 domain-containing protein" evidence="1">
    <location>
        <begin position="22"/>
        <end position="51"/>
    </location>
</feature>
<name>A0A8J3EG84_9RHOB</name>
<dbReference type="AlphaFoldDB" id="A0A8J3EG84"/>
<dbReference type="SUPFAM" id="SSF57625">
    <property type="entry name" value="Invertebrate chitin-binding proteins"/>
    <property type="match status" value="1"/>
</dbReference>
<dbReference type="RefSeq" id="WP_188790444.1">
    <property type="nucleotide sequence ID" value="NZ_BMJV01000004.1"/>
</dbReference>
<evidence type="ECO:0000259" key="2">
    <source>
        <dbReference type="Pfam" id="PF01607"/>
    </source>
</evidence>
<dbReference type="PROSITE" id="PS51257">
    <property type="entry name" value="PROKAR_LIPOPROTEIN"/>
    <property type="match status" value="1"/>
</dbReference>
<dbReference type="GO" id="GO:0008061">
    <property type="term" value="F:chitin binding"/>
    <property type="evidence" value="ECO:0007669"/>
    <property type="project" value="InterPro"/>
</dbReference>
<dbReference type="InterPro" id="IPR036508">
    <property type="entry name" value="Chitin-bd_dom_sf"/>
</dbReference>
<dbReference type="InterPro" id="IPR002557">
    <property type="entry name" value="Chitin-bd_dom"/>
</dbReference>
<comment type="caution">
    <text evidence="3">The sequence shown here is derived from an EMBL/GenBank/DDBJ whole genome shotgun (WGS) entry which is preliminary data.</text>
</comment>
<gene>
    <name evidence="3" type="ORF">GCM10011415_23870</name>
</gene>
<dbReference type="GO" id="GO:0005576">
    <property type="term" value="C:extracellular region"/>
    <property type="evidence" value="ECO:0007669"/>
    <property type="project" value="InterPro"/>
</dbReference>
<evidence type="ECO:0000256" key="1">
    <source>
        <dbReference type="SAM" id="SignalP"/>
    </source>
</evidence>
<sequence>MTIKTFLTATVLAVAPGLAFAACSGHKEATMTCADGMVYDSATQSCTLASG</sequence>
<protein>
    <recommendedName>
        <fullName evidence="2">Chitin-binding type-2 domain-containing protein</fullName>
    </recommendedName>
</protein>
<dbReference type="EMBL" id="BMJV01000004">
    <property type="protein sequence ID" value="GGG74615.1"/>
    <property type="molecule type" value="Genomic_DNA"/>
</dbReference>
<reference evidence="3" key="2">
    <citation type="submission" date="2020-09" db="EMBL/GenBank/DDBJ databases">
        <authorList>
            <person name="Sun Q."/>
            <person name="Zhou Y."/>
        </authorList>
    </citation>
    <scope>NUCLEOTIDE SEQUENCE</scope>
    <source>
        <strain evidence="3">CGMCC 1.15762</strain>
    </source>
</reference>
<feature type="signal peptide" evidence="1">
    <location>
        <begin position="1"/>
        <end position="21"/>
    </location>
</feature>
<keyword evidence="4" id="KW-1185">Reference proteome</keyword>
<accession>A0A8J3EG84</accession>
<dbReference type="Pfam" id="PF01607">
    <property type="entry name" value="CBM_14"/>
    <property type="match status" value="1"/>
</dbReference>